<name>A0A8H4UEI2_9HYPO</name>
<keyword evidence="7" id="KW-1185">Reference proteome</keyword>
<gene>
    <name evidence="6" type="ORF">FZEAL_8374</name>
</gene>
<dbReference type="PANTHER" id="PTHR43050">
    <property type="entry name" value="SERINE / THREONINE RACEMASE FAMILY MEMBER"/>
    <property type="match status" value="1"/>
</dbReference>
<evidence type="ECO:0000256" key="4">
    <source>
        <dbReference type="ARBA" id="ARBA00023239"/>
    </source>
</evidence>
<dbReference type="GO" id="GO:0030378">
    <property type="term" value="F:serine racemase activity"/>
    <property type="evidence" value="ECO:0007669"/>
    <property type="project" value="TreeGrafter"/>
</dbReference>
<dbReference type="Pfam" id="PF00291">
    <property type="entry name" value="PALP"/>
    <property type="match status" value="2"/>
</dbReference>
<protein>
    <recommendedName>
        <fullName evidence="5">Tryptophan synthase beta chain-like PALP domain-containing protein</fullName>
    </recommendedName>
</protein>
<evidence type="ECO:0000313" key="7">
    <source>
        <dbReference type="Proteomes" id="UP000635477"/>
    </source>
</evidence>
<proteinExistence type="inferred from homology"/>
<dbReference type="OrthoDB" id="271064at2759"/>
<feature type="domain" description="Tryptophan synthase beta chain-like PALP" evidence="5">
    <location>
        <begin position="239"/>
        <end position="357"/>
    </location>
</feature>
<dbReference type="InterPro" id="IPR001926">
    <property type="entry name" value="TrpB-like_PALP"/>
</dbReference>
<dbReference type="Proteomes" id="UP000635477">
    <property type="component" value="Unassembled WGS sequence"/>
</dbReference>
<evidence type="ECO:0000256" key="2">
    <source>
        <dbReference type="ARBA" id="ARBA00010869"/>
    </source>
</evidence>
<dbReference type="FunFam" id="3.40.50.1100:FF:000005">
    <property type="entry name" value="Threonine dehydratase catabolic"/>
    <property type="match status" value="1"/>
</dbReference>
<comment type="cofactor">
    <cofactor evidence="1">
        <name>pyridoxal 5'-phosphate</name>
        <dbReference type="ChEBI" id="CHEBI:597326"/>
    </cofactor>
</comment>
<dbReference type="GO" id="GO:0030170">
    <property type="term" value="F:pyridoxal phosphate binding"/>
    <property type="evidence" value="ECO:0007669"/>
    <property type="project" value="TreeGrafter"/>
</dbReference>
<dbReference type="PANTHER" id="PTHR43050:SF1">
    <property type="entry name" value="SERINE RACEMASE"/>
    <property type="match status" value="1"/>
</dbReference>
<dbReference type="EMBL" id="JABEYC010000712">
    <property type="protein sequence ID" value="KAF4974757.1"/>
    <property type="molecule type" value="Genomic_DNA"/>
</dbReference>
<reference evidence="6" key="1">
    <citation type="journal article" date="2020" name="BMC Genomics">
        <title>Correction to: Identification and distribution of gene clusters required for synthesis of sphingolipid metabolism inhibitors in diverse species of the filamentous fungus Fusarium.</title>
        <authorList>
            <person name="Kim H.S."/>
            <person name="Lohmar J.M."/>
            <person name="Busman M."/>
            <person name="Brown D.W."/>
            <person name="Naumann T.A."/>
            <person name="Divon H.H."/>
            <person name="Lysoe E."/>
            <person name="Uhlig S."/>
            <person name="Proctor R.H."/>
        </authorList>
    </citation>
    <scope>NUCLEOTIDE SEQUENCE</scope>
    <source>
        <strain evidence="6">NRRL 22465</strain>
    </source>
</reference>
<comment type="caution">
    <text evidence="6">The sequence shown here is derived from an EMBL/GenBank/DDBJ whole genome shotgun (WGS) entry which is preliminary data.</text>
</comment>
<dbReference type="GO" id="GO:0000287">
    <property type="term" value="F:magnesium ion binding"/>
    <property type="evidence" value="ECO:0007669"/>
    <property type="project" value="TreeGrafter"/>
</dbReference>
<dbReference type="SUPFAM" id="SSF53686">
    <property type="entry name" value="Tryptophan synthase beta subunit-like PLP-dependent enzymes"/>
    <property type="match status" value="1"/>
</dbReference>
<dbReference type="GO" id="GO:0008721">
    <property type="term" value="F:D-serine ammonia-lyase activity"/>
    <property type="evidence" value="ECO:0007669"/>
    <property type="project" value="TreeGrafter"/>
</dbReference>
<dbReference type="GO" id="GO:0005524">
    <property type="term" value="F:ATP binding"/>
    <property type="evidence" value="ECO:0007669"/>
    <property type="project" value="TreeGrafter"/>
</dbReference>
<dbReference type="CDD" id="cd01562">
    <property type="entry name" value="Thr-dehyd"/>
    <property type="match status" value="1"/>
</dbReference>
<evidence type="ECO:0000313" key="6">
    <source>
        <dbReference type="EMBL" id="KAF4974757.1"/>
    </source>
</evidence>
<feature type="domain" description="Tryptophan synthase beta chain-like PALP" evidence="5">
    <location>
        <begin position="58"/>
        <end position="203"/>
    </location>
</feature>
<keyword evidence="3" id="KW-0663">Pyridoxal phosphate</keyword>
<comment type="similarity">
    <text evidence="2">Belongs to the serine/threonine dehydratase family.</text>
</comment>
<organism evidence="6 7">
    <name type="scientific">Fusarium zealandicum</name>
    <dbReference type="NCBI Taxonomy" id="1053134"/>
    <lineage>
        <taxon>Eukaryota</taxon>
        <taxon>Fungi</taxon>
        <taxon>Dikarya</taxon>
        <taxon>Ascomycota</taxon>
        <taxon>Pezizomycotina</taxon>
        <taxon>Sordariomycetes</taxon>
        <taxon>Hypocreomycetidae</taxon>
        <taxon>Hypocreales</taxon>
        <taxon>Nectriaceae</taxon>
        <taxon>Fusarium</taxon>
        <taxon>Fusarium staphyleae species complex</taxon>
    </lineage>
</organism>
<dbReference type="InterPro" id="IPR036052">
    <property type="entry name" value="TrpB-like_PALP_sf"/>
</dbReference>
<evidence type="ECO:0000256" key="3">
    <source>
        <dbReference type="ARBA" id="ARBA00022898"/>
    </source>
</evidence>
<accession>A0A8H4UEI2</accession>
<evidence type="ECO:0000256" key="1">
    <source>
        <dbReference type="ARBA" id="ARBA00001933"/>
    </source>
</evidence>
<evidence type="ECO:0000259" key="5">
    <source>
        <dbReference type="Pfam" id="PF00291"/>
    </source>
</evidence>
<dbReference type="GO" id="GO:0018114">
    <property type="term" value="F:threonine racemase activity"/>
    <property type="evidence" value="ECO:0007669"/>
    <property type="project" value="TreeGrafter"/>
</dbReference>
<sequence>MADLSTTLPLTRDSVIEAHKLISKYVHLTPVLTNRTLTELASTPRTPEELEGTRWAGRTPARPVLRLWFKAENLQRIGAFKARGAFHAVEKLKQEPGWLEGGGKEKGVVTHSSGNHAQALALAARESGIKAHIVMPEISNPKKIAGTKGYGARVIFCGSTSQEREAAAAEVISETGARLVPPYDHPDIMLGQGTMGLEFQQQVTELMTADAEVDGQRRLFRAPATGREPGVPGGSKAGLDAIMTPCGGGGMLSGVALSCEGTGIRVFGSEPSFEGADDGKRGYETGMRITAVKTLTVADGLRTPVGEHPWSVIYGRRLVAGMYSVAEDEILAAMKLVFERFKMVVEPSACVPLAVALFDEEFRAMVEREAGEDGWDLGLVFSGGNVGVDAIGKLFAESK</sequence>
<dbReference type="GO" id="GO:0003941">
    <property type="term" value="F:L-serine ammonia-lyase activity"/>
    <property type="evidence" value="ECO:0007669"/>
    <property type="project" value="TreeGrafter"/>
</dbReference>
<dbReference type="Gene3D" id="3.40.50.1100">
    <property type="match status" value="2"/>
</dbReference>
<keyword evidence="4" id="KW-0456">Lyase</keyword>
<dbReference type="AlphaFoldDB" id="A0A8H4UEI2"/>
<reference evidence="6" key="2">
    <citation type="submission" date="2020-05" db="EMBL/GenBank/DDBJ databases">
        <authorList>
            <person name="Kim H.-S."/>
            <person name="Proctor R.H."/>
            <person name="Brown D.W."/>
        </authorList>
    </citation>
    <scope>NUCLEOTIDE SEQUENCE</scope>
    <source>
        <strain evidence="6">NRRL 22465</strain>
    </source>
</reference>